<evidence type="ECO:0000256" key="1">
    <source>
        <dbReference type="SAM" id="Phobius"/>
    </source>
</evidence>
<feature type="transmembrane region" description="Helical" evidence="1">
    <location>
        <begin position="98"/>
        <end position="120"/>
    </location>
</feature>
<dbReference type="EMBL" id="CP077095">
    <property type="protein sequence ID" value="QXI39828.1"/>
    <property type="molecule type" value="Genomic_DNA"/>
</dbReference>
<dbReference type="KEGG" id="pxn:HU772_006995"/>
<reference evidence="2 3" key="2">
    <citation type="journal article" date="2021" name="Microorganisms">
        <title>The Ever-Expanding Pseudomonas Genus: Description of 43 New Species and Partition of the Pseudomonas putida Group.</title>
        <authorList>
            <person name="Girard L."/>
            <person name="Lood C."/>
            <person name="Hofte M."/>
            <person name="Vandamme P."/>
            <person name="Rokni-Zadeh H."/>
            <person name="van Noort V."/>
            <person name="Lavigne R."/>
            <person name="De Mot R."/>
        </authorList>
    </citation>
    <scope>NUCLEOTIDE SEQUENCE [LARGE SCALE GENOMIC DNA]</scope>
    <source>
        <strain evidence="2 3">RW9S1A</strain>
    </source>
</reference>
<accession>A0A9E6PZM1</accession>
<evidence type="ECO:0000313" key="3">
    <source>
        <dbReference type="Proteomes" id="UP000633418"/>
    </source>
</evidence>
<feature type="transmembrane region" description="Helical" evidence="1">
    <location>
        <begin position="378"/>
        <end position="398"/>
    </location>
</feature>
<feature type="transmembrane region" description="Helical" evidence="1">
    <location>
        <begin position="345"/>
        <end position="366"/>
    </location>
</feature>
<feature type="transmembrane region" description="Helical" evidence="1">
    <location>
        <begin position="307"/>
        <end position="325"/>
    </location>
</feature>
<evidence type="ECO:0000313" key="2">
    <source>
        <dbReference type="EMBL" id="QXI39828.1"/>
    </source>
</evidence>
<feature type="transmembrane region" description="Helical" evidence="1">
    <location>
        <begin position="220"/>
        <end position="239"/>
    </location>
</feature>
<reference evidence="2 3" key="1">
    <citation type="journal article" date="2020" name="Microorganisms">
        <title>Reliable Identification of Environmental Pseudomonas Isolates Using the rpoD Gene.</title>
        <authorList>
            <consortium name="The Broad Institute Genome Sequencing Platform"/>
            <person name="Girard L."/>
            <person name="Lood C."/>
            <person name="Rokni-Zadeh H."/>
            <person name="van Noort V."/>
            <person name="Lavigne R."/>
            <person name="De Mot R."/>
        </authorList>
    </citation>
    <scope>NUCLEOTIDE SEQUENCE [LARGE SCALE GENOMIC DNA]</scope>
    <source>
        <strain evidence="2 3">RW9S1A</strain>
    </source>
</reference>
<feature type="transmembrane region" description="Helical" evidence="1">
    <location>
        <begin position="72"/>
        <end position="92"/>
    </location>
</feature>
<dbReference type="RefSeq" id="WP_186656025.1">
    <property type="nucleotide sequence ID" value="NZ_CP077095.1"/>
</dbReference>
<proteinExistence type="predicted"/>
<organism evidence="2 3">
    <name type="scientific">Pseudomonas xantholysinigenes</name>
    <dbReference type="NCBI Taxonomy" id="2745490"/>
    <lineage>
        <taxon>Bacteria</taxon>
        <taxon>Pseudomonadati</taxon>
        <taxon>Pseudomonadota</taxon>
        <taxon>Gammaproteobacteria</taxon>
        <taxon>Pseudomonadales</taxon>
        <taxon>Pseudomonadaceae</taxon>
        <taxon>Pseudomonas</taxon>
    </lineage>
</organism>
<keyword evidence="1" id="KW-1133">Transmembrane helix</keyword>
<protein>
    <submittedName>
        <fullName evidence="2">Uncharacterized protein</fullName>
    </submittedName>
</protein>
<gene>
    <name evidence="2" type="ORF">HU772_006995</name>
</gene>
<sequence>MKSKAMVSTIAAGAPTRLWQLLLLFALGVALLYLRNPDTLINPVIYAEDGTWTALALREGWWSAFMHSRTDYFVFFNTLVLLLGSGLSELVTGNPLAWLPQAIAVFSFSFLSVLATLTFATVRNVSSTLLGIMAFLGVLLLPMGGTQNEILGRSLQLGFYMPLLAIQLLYWRSQRPGLAVLLALDVLLVLCVATNPVVLALCFGYMALDFLRDRRLLPAMQRNLSLLIPLLIFMCFLLPRMGGKGGVTAEFVAANLIEALIGRSLLYPLIFPWYSGLSNLLAVGLFLLLLVFVITAYVRARAPAARTLILLLSFALVTYTVATIAMRPGLTSFLSNYRITFPDRYFMGINLLMLVLFVVSAGQYLVQQGWMRRLGMGLLTALTLVYACSPGSIFEWSASKLPIRKEFTFAEQLCLSTPIPGTDNVQVQVYPLPNWKMVVPAQRVDKADCPASLDASAGYVATVSGEPVQVNHLAPTQDHEFRVNGVDPYVVFKLSSPVEAADISRLTFDFQCQSPQPADQVLAQLFWRTQDEGFSAARNIVFAARQGKNFIDVSRFREWASPAALTQVRFDLIKPGDCEVIRIDELALGSSHLAPGK</sequence>
<dbReference type="AlphaFoldDB" id="A0A9E6PZM1"/>
<name>A0A9E6PZM1_9PSED</name>
<feature type="transmembrane region" description="Helical" evidence="1">
    <location>
        <begin position="18"/>
        <end position="34"/>
    </location>
</feature>
<keyword evidence="1" id="KW-0472">Membrane</keyword>
<feature type="transmembrane region" description="Helical" evidence="1">
    <location>
        <begin position="178"/>
        <end position="208"/>
    </location>
</feature>
<feature type="transmembrane region" description="Helical" evidence="1">
    <location>
        <begin position="280"/>
        <end position="300"/>
    </location>
</feature>
<dbReference type="Proteomes" id="UP000633418">
    <property type="component" value="Chromosome"/>
</dbReference>
<keyword evidence="3" id="KW-1185">Reference proteome</keyword>
<feature type="transmembrane region" description="Helical" evidence="1">
    <location>
        <begin position="127"/>
        <end position="144"/>
    </location>
</feature>
<keyword evidence="1" id="KW-0812">Transmembrane</keyword>